<evidence type="ECO:0000313" key="6">
    <source>
        <dbReference type="Proteomes" id="UP001153069"/>
    </source>
</evidence>
<comment type="caution">
    <text evidence="5">The sequence shown here is derived from an EMBL/GenBank/DDBJ whole genome shotgun (WGS) entry which is preliminary data.</text>
</comment>
<dbReference type="Pfam" id="PF02582">
    <property type="entry name" value="DUF155"/>
    <property type="match status" value="1"/>
</dbReference>
<keyword evidence="6" id="KW-1185">Reference proteome</keyword>
<keyword evidence="3" id="KW-1133">Transmembrane helix</keyword>
<reference evidence="5" key="1">
    <citation type="submission" date="2020-06" db="EMBL/GenBank/DDBJ databases">
        <authorList>
            <consortium name="Plant Systems Biology data submission"/>
        </authorList>
    </citation>
    <scope>NUCLEOTIDE SEQUENCE</scope>
    <source>
        <strain evidence="5">D6</strain>
    </source>
</reference>
<evidence type="ECO:0000313" key="5">
    <source>
        <dbReference type="EMBL" id="CAB9515567.1"/>
    </source>
</evidence>
<feature type="compositionally biased region" description="Low complexity" evidence="2">
    <location>
        <begin position="97"/>
        <end position="107"/>
    </location>
</feature>
<dbReference type="GO" id="GO:0005739">
    <property type="term" value="C:mitochondrion"/>
    <property type="evidence" value="ECO:0007669"/>
    <property type="project" value="UniProtKB-ARBA"/>
</dbReference>
<comment type="similarity">
    <text evidence="1">Belongs to the RMD1/sif2 family.</text>
</comment>
<feature type="transmembrane region" description="Helical" evidence="3">
    <location>
        <begin position="349"/>
        <end position="368"/>
    </location>
</feature>
<feature type="region of interest" description="Disordered" evidence="2">
    <location>
        <begin position="97"/>
        <end position="116"/>
    </location>
</feature>
<organism evidence="5 6">
    <name type="scientific">Seminavis robusta</name>
    <dbReference type="NCBI Taxonomy" id="568900"/>
    <lineage>
        <taxon>Eukaryota</taxon>
        <taxon>Sar</taxon>
        <taxon>Stramenopiles</taxon>
        <taxon>Ochrophyta</taxon>
        <taxon>Bacillariophyta</taxon>
        <taxon>Bacillariophyceae</taxon>
        <taxon>Bacillariophycidae</taxon>
        <taxon>Naviculales</taxon>
        <taxon>Naviculaceae</taxon>
        <taxon>Seminavis</taxon>
    </lineage>
</organism>
<dbReference type="OrthoDB" id="18302at2759"/>
<dbReference type="PANTHER" id="PTHR16255:SF1">
    <property type="entry name" value="REQUIRED FOR MEIOTIC NUCLEAR DIVISION PROTEIN 1 HOMOLOG"/>
    <property type="match status" value="1"/>
</dbReference>
<keyword evidence="3" id="KW-0812">Transmembrane</keyword>
<keyword evidence="3" id="KW-0472">Membrane</keyword>
<protein>
    <submittedName>
        <fullName evidence="5">For meiotic nuclear division protein 1 homolog</fullName>
    </submittedName>
</protein>
<feature type="region of interest" description="Disordered" evidence="2">
    <location>
        <begin position="1"/>
        <end position="30"/>
    </location>
</feature>
<dbReference type="Proteomes" id="UP001153069">
    <property type="component" value="Unassembled WGS sequence"/>
</dbReference>
<proteinExistence type="inferred from homology"/>
<dbReference type="PANTHER" id="PTHR16255">
    <property type="entry name" value="REQUIRED FOR MEIOTIC NUCLEAR DIVISION PROTEIN 1 HOMOLOG"/>
    <property type="match status" value="1"/>
</dbReference>
<name>A0A9N8E6T3_9STRA</name>
<evidence type="ECO:0000256" key="2">
    <source>
        <dbReference type="SAM" id="MobiDB-lite"/>
    </source>
</evidence>
<feature type="domain" description="DUF155" evidence="4">
    <location>
        <begin position="122"/>
        <end position="322"/>
    </location>
</feature>
<evidence type="ECO:0000256" key="3">
    <source>
        <dbReference type="SAM" id="Phobius"/>
    </source>
</evidence>
<evidence type="ECO:0000256" key="1">
    <source>
        <dbReference type="ARBA" id="ARBA00008306"/>
    </source>
</evidence>
<dbReference type="InterPro" id="IPR051624">
    <property type="entry name" value="RMD1/Sad1-interacting"/>
</dbReference>
<accession>A0A9N8E6T3</accession>
<sequence length="371" mass="42301">MSSPTHAGEKQPLLPRRGLGHTQTATDHSNRILFPKQARARKAVAEFRKKTRPPTPWEGRVGMHLPVDEIDIEQVAQSVTGWNALSEFEVVRLFPDTTTTSSSTTQQPQPPQHGEGEEMPEIFVFSFGACIFWNFPNEAAEKEWISQTLLQELNECCGDSYKDDEIQEAMDSVSFQYYAPPAAAAENNNNNNNNNNNTSPPPIFTIKRDVCTLSTKESGEKLAVSFALAKSSLLSLYELRVQQVIERNSHLPEEMVQKGRVHMSTHDLTREIGRLFLVKHGINLDQSLIDTPEEFWEDDRFESTYDTTLKYFKITKRLDLVNERLDMVGELHNKILEENHTHHAVVLEWIIIILIVMEVLIEALVLVYEKS</sequence>
<dbReference type="InterPro" id="IPR003734">
    <property type="entry name" value="DUF155"/>
</dbReference>
<gene>
    <name evidence="5" type="ORF">SEMRO_724_G193140.1</name>
</gene>
<dbReference type="AlphaFoldDB" id="A0A9N8E6T3"/>
<dbReference type="EMBL" id="CAICTM010000723">
    <property type="protein sequence ID" value="CAB9515567.1"/>
    <property type="molecule type" value="Genomic_DNA"/>
</dbReference>
<evidence type="ECO:0000259" key="4">
    <source>
        <dbReference type="Pfam" id="PF02582"/>
    </source>
</evidence>